<feature type="compositionally biased region" description="Pro residues" evidence="1">
    <location>
        <begin position="141"/>
        <end position="150"/>
    </location>
</feature>
<feature type="compositionally biased region" description="Pro residues" evidence="1">
    <location>
        <begin position="113"/>
        <end position="130"/>
    </location>
</feature>
<sequence>MTPENPTEKLPTTEPQPGDQPPRPAEPQRFGARQFEALRRQVRAAPVLAGLLAILIIGGIGFGAGYLVGGSGHDHGRSGHSVDRGGFGPGGFDRPERMPNPPGQNGPGNQQVPVPPIPPGGPAQPDPSQPDPSQSGTSQPDPSPSSPAQPGPSESGPAPAGPTAGA</sequence>
<keyword evidence="2" id="KW-1133">Transmembrane helix</keyword>
<organism evidence="3 4">
    <name type="scientific">Skermania pinensis</name>
    <dbReference type="NCBI Taxonomy" id="39122"/>
    <lineage>
        <taxon>Bacteria</taxon>
        <taxon>Bacillati</taxon>
        <taxon>Actinomycetota</taxon>
        <taxon>Actinomycetes</taxon>
        <taxon>Mycobacteriales</taxon>
        <taxon>Gordoniaceae</taxon>
        <taxon>Skermania</taxon>
    </lineage>
</organism>
<gene>
    <name evidence="3" type="ORF">KV203_15055</name>
</gene>
<evidence type="ECO:0000313" key="3">
    <source>
        <dbReference type="EMBL" id="QXQ13189.1"/>
    </source>
</evidence>
<evidence type="ECO:0000256" key="1">
    <source>
        <dbReference type="SAM" id="MobiDB-lite"/>
    </source>
</evidence>
<keyword evidence="4" id="KW-1185">Reference proteome</keyword>
<dbReference type="RefSeq" id="WP_066471374.1">
    <property type="nucleotide sequence ID" value="NZ_CBCRUZ010000008.1"/>
</dbReference>
<proteinExistence type="predicted"/>
<accession>A0ABX8S853</accession>
<feature type="transmembrane region" description="Helical" evidence="2">
    <location>
        <begin position="47"/>
        <end position="68"/>
    </location>
</feature>
<evidence type="ECO:0000256" key="2">
    <source>
        <dbReference type="SAM" id="Phobius"/>
    </source>
</evidence>
<protein>
    <submittedName>
        <fullName evidence="3">Uncharacterized protein</fullName>
    </submittedName>
</protein>
<keyword evidence="2" id="KW-0812">Transmembrane</keyword>
<name>A0ABX8S853_9ACTN</name>
<feature type="compositionally biased region" description="Low complexity" evidence="1">
    <location>
        <begin position="131"/>
        <end position="140"/>
    </location>
</feature>
<dbReference type="EMBL" id="CP079105">
    <property type="protein sequence ID" value="QXQ13189.1"/>
    <property type="molecule type" value="Genomic_DNA"/>
</dbReference>
<feature type="region of interest" description="Disordered" evidence="1">
    <location>
        <begin position="63"/>
        <end position="166"/>
    </location>
</feature>
<dbReference type="Proteomes" id="UP000887023">
    <property type="component" value="Chromosome"/>
</dbReference>
<feature type="region of interest" description="Disordered" evidence="1">
    <location>
        <begin position="1"/>
        <end position="31"/>
    </location>
</feature>
<reference evidence="3" key="1">
    <citation type="submission" date="2021-07" db="EMBL/GenBank/DDBJ databases">
        <title>Candidatus Kaistella beijingensis sp. nov. isolated from a municipal wastewater treatment plant is involved in sludge foaming.</title>
        <authorList>
            <person name="Song Y."/>
            <person name="Liu S.-J."/>
        </authorList>
    </citation>
    <scope>NUCLEOTIDE SEQUENCE</scope>
    <source>
        <strain evidence="3">DSM 43998</strain>
    </source>
</reference>
<feature type="compositionally biased region" description="Low complexity" evidence="1">
    <location>
        <begin position="151"/>
        <end position="166"/>
    </location>
</feature>
<feature type="compositionally biased region" description="Basic and acidic residues" evidence="1">
    <location>
        <begin position="72"/>
        <end position="83"/>
    </location>
</feature>
<keyword evidence="2" id="KW-0472">Membrane</keyword>
<evidence type="ECO:0000313" key="4">
    <source>
        <dbReference type="Proteomes" id="UP000887023"/>
    </source>
</evidence>